<proteinExistence type="predicted"/>
<dbReference type="AlphaFoldDB" id="A0A3M8SNX4"/>
<comment type="caution">
    <text evidence="2">The sequence shown here is derived from an EMBL/GenBank/DDBJ whole genome shotgun (WGS) entry which is preliminary data.</text>
</comment>
<evidence type="ECO:0000256" key="1">
    <source>
        <dbReference type="SAM" id="SignalP"/>
    </source>
</evidence>
<accession>A0A3M8SNX4</accession>
<protein>
    <submittedName>
        <fullName evidence="2">Uncharacterized protein</fullName>
    </submittedName>
</protein>
<keyword evidence="1" id="KW-0732">Signal</keyword>
<reference evidence="2 3" key="1">
    <citation type="submission" date="2018-11" db="EMBL/GenBank/DDBJ databases">
        <title>Lysobacter cryohumiis sp. nov., isolated from soil in the Tianshan Mountains, Xinjiang, China.</title>
        <authorList>
            <person name="Luo Y."/>
            <person name="Sheng H."/>
        </authorList>
    </citation>
    <scope>NUCLEOTIDE SEQUENCE [LARGE SCALE GENOMIC DNA]</scope>
    <source>
        <strain evidence="2 3">ZS60</strain>
    </source>
</reference>
<dbReference type="EMBL" id="RIBS01000008">
    <property type="protein sequence ID" value="RNF82385.1"/>
    <property type="molecule type" value="Genomic_DNA"/>
</dbReference>
<evidence type="ECO:0000313" key="3">
    <source>
        <dbReference type="Proteomes" id="UP000267049"/>
    </source>
</evidence>
<feature type="signal peptide" evidence="1">
    <location>
        <begin position="1"/>
        <end position="17"/>
    </location>
</feature>
<organism evidence="2 3">
    <name type="scientific">Montanilutibacter psychrotolerans</name>
    <dbReference type="NCBI Taxonomy" id="1327343"/>
    <lineage>
        <taxon>Bacteria</taxon>
        <taxon>Pseudomonadati</taxon>
        <taxon>Pseudomonadota</taxon>
        <taxon>Gammaproteobacteria</taxon>
        <taxon>Lysobacterales</taxon>
        <taxon>Lysobacteraceae</taxon>
        <taxon>Montanilutibacter</taxon>
    </lineage>
</organism>
<feature type="chain" id="PRO_5018140579" evidence="1">
    <location>
        <begin position="18"/>
        <end position="166"/>
    </location>
</feature>
<sequence length="166" mass="17653">MASVLALLLGAMGCADAADGLTGPDWRRVMPDMGDWHEIDVNSLVPHEGGWAAWTKSPSREVDMPEGMALAPGGSVRVRMHVECGQHSVAVRFLEARFLAADGQLVQATTFGDPDTDGFPSPGAVSYKQNAIPMICAAAAARCEGDALEWPLPTDDPRFVPTCKAF</sequence>
<dbReference type="Proteomes" id="UP000267049">
    <property type="component" value="Unassembled WGS sequence"/>
</dbReference>
<evidence type="ECO:0000313" key="2">
    <source>
        <dbReference type="EMBL" id="RNF82385.1"/>
    </source>
</evidence>
<name>A0A3M8SNX4_9GAMM</name>
<gene>
    <name evidence="2" type="ORF">EER27_14645</name>
</gene>
<keyword evidence="3" id="KW-1185">Reference proteome</keyword>